<gene>
    <name evidence="2" type="ORF">JY572_21955</name>
</gene>
<sequence>MRRFGWMLGLMGCVGCTTVTRGLATQYNPETGEYEKPKQEVVYLVPVEEAMMTARRILEEDERFDVMEKDGGLELISSLREPGQNKDGLRNLERYYIKGQRLGPRQSLVRVFRLSYSEMENLVEKPTESRGLESFADRAPPIRSAGPAVHVARESVFTKDPLAGAPKMEGFRLARGYRDLDIEQKLLAQLEMAPALELVGGNPPGPMRSMVMEGWGEDEATAAAAPPECGAPLDGASSLFAAGGVLLVADPLGTQEVPAVTLRMMCEATSQGLPVTLALSFPASEQPMLARYLASTGKSTDAQELLSGSTFWRRTYQDGRSSRAMLWLLEQARRLRASGKDVAIAAIDSDKLQGNEREAQMAEHLLQAQAARPLAWTVALTGSVHARTTEVAWNGDLDPMGARVARMLPSVRSLDVSFQRGSQFVCRYSIWDEVECNVFGISPSLEARQSAKQGEGLELYTAQKPDGFHGRLYLGSLNASPPALQAQPRATAMNQAPARK</sequence>
<dbReference type="RefSeq" id="WP_206712847.1">
    <property type="nucleotide sequence ID" value="NZ_CP071091.1"/>
</dbReference>
<name>A0ABX7MXB3_9BACT</name>
<dbReference type="Proteomes" id="UP000663090">
    <property type="component" value="Chromosome"/>
</dbReference>
<proteinExistence type="predicted"/>
<evidence type="ECO:0000313" key="2">
    <source>
        <dbReference type="EMBL" id="QSQ11087.1"/>
    </source>
</evidence>
<organism evidence="2 3">
    <name type="scientific">Myxococcus landrumensis</name>
    <dbReference type="NCBI Taxonomy" id="2813577"/>
    <lineage>
        <taxon>Bacteria</taxon>
        <taxon>Pseudomonadati</taxon>
        <taxon>Myxococcota</taxon>
        <taxon>Myxococcia</taxon>
        <taxon>Myxococcales</taxon>
        <taxon>Cystobacterineae</taxon>
        <taxon>Myxococcaceae</taxon>
        <taxon>Myxococcus</taxon>
    </lineage>
</organism>
<keyword evidence="3" id="KW-1185">Reference proteome</keyword>
<evidence type="ECO:0000313" key="3">
    <source>
        <dbReference type="Proteomes" id="UP000663090"/>
    </source>
</evidence>
<evidence type="ECO:0000256" key="1">
    <source>
        <dbReference type="SAM" id="MobiDB-lite"/>
    </source>
</evidence>
<accession>A0ABX7MXB3</accession>
<protein>
    <recommendedName>
        <fullName evidence="4">Lipoprotein</fullName>
    </recommendedName>
</protein>
<evidence type="ECO:0008006" key="4">
    <source>
        <dbReference type="Google" id="ProtNLM"/>
    </source>
</evidence>
<dbReference type="EMBL" id="CP071091">
    <property type="protein sequence ID" value="QSQ11087.1"/>
    <property type="molecule type" value="Genomic_DNA"/>
</dbReference>
<feature type="region of interest" description="Disordered" evidence="1">
    <location>
        <begin position="479"/>
        <end position="500"/>
    </location>
</feature>
<reference evidence="2 3" key="1">
    <citation type="submission" date="2021-02" db="EMBL/GenBank/DDBJ databases">
        <title>De Novo genome assembly of isolated myxobacteria.</title>
        <authorList>
            <person name="Stevens D.C."/>
        </authorList>
    </citation>
    <scope>NUCLEOTIDE SEQUENCE [LARGE SCALE GENOMIC DNA]</scope>
    <source>
        <strain evidence="2 3">SCHIC003</strain>
    </source>
</reference>